<evidence type="ECO:0000256" key="6">
    <source>
        <dbReference type="RuleBase" id="RU000553"/>
    </source>
</evidence>
<dbReference type="PANTHER" id="PTHR10029">
    <property type="entry name" value="ACYLPHOSPHATASE"/>
    <property type="match status" value="1"/>
</dbReference>
<evidence type="ECO:0000256" key="1">
    <source>
        <dbReference type="ARBA" id="ARBA00005614"/>
    </source>
</evidence>
<comment type="similarity">
    <text evidence="1 7">Belongs to the acylphosphatase family.</text>
</comment>
<evidence type="ECO:0000256" key="4">
    <source>
        <dbReference type="ARBA" id="ARBA00047645"/>
    </source>
</evidence>
<dbReference type="PROSITE" id="PS51160">
    <property type="entry name" value="ACYLPHOSPHATASE_3"/>
    <property type="match status" value="1"/>
</dbReference>
<sequence length="111" mass="12418">MASLLSAKNQLFTCGFEVFGEVQGVQMRKATRSLALSNGVRGWVMNTDRGTVQGELEGTLPSVNELKFWLLCFGSENAIVDRAEFTPTLEIPVHSFDGFTIRYHPDQRGRH</sequence>
<dbReference type="SUPFAM" id="SSF54975">
    <property type="entry name" value="Acylphosphatase/BLUF domain-like"/>
    <property type="match status" value="1"/>
</dbReference>
<name>B4JVI0_DROGR</name>
<reference evidence="9 10" key="1">
    <citation type="journal article" date="2007" name="Nature">
        <title>Evolution of genes and genomes on the Drosophila phylogeny.</title>
        <authorList>
            <consortium name="Drosophila 12 Genomes Consortium"/>
            <person name="Clark A.G."/>
            <person name="Eisen M.B."/>
            <person name="Smith D.R."/>
            <person name="Bergman C.M."/>
            <person name="Oliver B."/>
            <person name="Markow T.A."/>
            <person name="Kaufman T.C."/>
            <person name="Kellis M."/>
            <person name="Gelbart W."/>
            <person name="Iyer V.N."/>
            <person name="Pollard D.A."/>
            <person name="Sackton T.B."/>
            <person name="Larracuente A.M."/>
            <person name="Singh N.D."/>
            <person name="Abad J.P."/>
            <person name="Abt D.N."/>
            <person name="Adryan B."/>
            <person name="Aguade M."/>
            <person name="Akashi H."/>
            <person name="Anderson W.W."/>
            <person name="Aquadro C.F."/>
            <person name="Ardell D.H."/>
            <person name="Arguello R."/>
            <person name="Artieri C.G."/>
            <person name="Barbash D.A."/>
            <person name="Barker D."/>
            <person name="Barsanti P."/>
            <person name="Batterham P."/>
            <person name="Batzoglou S."/>
            <person name="Begun D."/>
            <person name="Bhutkar A."/>
            <person name="Blanco E."/>
            <person name="Bosak S.A."/>
            <person name="Bradley R.K."/>
            <person name="Brand A.D."/>
            <person name="Brent M.R."/>
            <person name="Brooks A.N."/>
            <person name="Brown R.H."/>
            <person name="Butlin R.K."/>
            <person name="Caggese C."/>
            <person name="Calvi B.R."/>
            <person name="Bernardo de Carvalho A."/>
            <person name="Caspi A."/>
            <person name="Castrezana S."/>
            <person name="Celniker S.E."/>
            <person name="Chang J.L."/>
            <person name="Chapple C."/>
            <person name="Chatterji S."/>
            <person name="Chinwalla A."/>
            <person name="Civetta A."/>
            <person name="Clifton S.W."/>
            <person name="Comeron J.M."/>
            <person name="Costello J.C."/>
            <person name="Coyne J.A."/>
            <person name="Daub J."/>
            <person name="David R.G."/>
            <person name="Delcher A.L."/>
            <person name="Delehaunty K."/>
            <person name="Do C.B."/>
            <person name="Ebling H."/>
            <person name="Edwards K."/>
            <person name="Eickbush T."/>
            <person name="Evans J.D."/>
            <person name="Filipski A."/>
            <person name="Findeiss S."/>
            <person name="Freyhult E."/>
            <person name="Fulton L."/>
            <person name="Fulton R."/>
            <person name="Garcia A.C."/>
            <person name="Gardiner A."/>
            <person name="Garfield D.A."/>
            <person name="Garvin B.E."/>
            <person name="Gibson G."/>
            <person name="Gilbert D."/>
            <person name="Gnerre S."/>
            <person name="Godfrey J."/>
            <person name="Good R."/>
            <person name="Gotea V."/>
            <person name="Gravely B."/>
            <person name="Greenberg A.J."/>
            <person name="Griffiths-Jones S."/>
            <person name="Gross S."/>
            <person name="Guigo R."/>
            <person name="Gustafson E.A."/>
            <person name="Haerty W."/>
            <person name="Hahn M.W."/>
            <person name="Halligan D.L."/>
            <person name="Halpern A.L."/>
            <person name="Halter G.M."/>
            <person name="Han M.V."/>
            <person name="Heger A."/>
            <person name="Hillier L."/>
            <person name="Hinrichs A.S."/>
            <person name="Holmes I."/>
            <person name="Hoskins R.A."/>
            <person name="Hubisz M.J."/>
            <person name="Hultmark D."/>
            <person name="Huntley M.A."/>
            <person name="Jaffe D.B."/>
            <person name="Jagadeeshan S."/>
            <person name="Jeck W.R."/>
            <person name="Johnson J."/>
            <person name="Jones C.D."/>
            <person name="Jordan W.C."/>
            <person name="Karpen G.H."/>
            <person name="Kataoka E."/>
            <person name="Keightley P.D."/>
            <person name="Kheradpour P."/>
            <person name="Kirkness E.F."/>
            <person name="Koerich L.B."/>
            <person name="Kristiansen K."/>
            <person name="Kudrna D."/>
            <person name="Kulathinal R.J."/>
            <person name="Kumar S."/>
            <person name="Kwok R."/>
            <person name="Lander E."/>
            <person name="Langley C.H."/>
            <person name="Lapoint R."/>
            <person name="Lazzaro B.P."/>
            <person name="Lee S.J."/>
            <person name="Levesque L."/>
            <person name="Li R."/>
            <person name="Lin C.F."/>
            <person name="Lin M.F."/>
            <person name="Lindblad-Toh K."/>
            <person name="Llopart A."/>
            <person name="Long M."/>
            <person name="Low L."/>
            <person name="Lozovsky E."/>
            <person name="Lu J."/>
            <person name="Luo M."/>
            <person name="Machado C.A."/>
            <person name="Makalowski W."/>
            <person name="Marzo M."/>
            <person name="Matsuda M."/>
            <person name="Matzkin L."/>
            <person name="McAllister B."/>
            <person name="McBride C.S."/>
            <person name="McKernan B."/>
            <person name="McKernan K."/>
            <person name="Mendez-Lago M."/>
            <person name="Minx P."/>
            <person name="Mollenhauer M.U."/>
            <person name="Montooth K."/>
            <person name="Mount S.M."/>
            <person name="Mu X."/>
            <person name="Myers E."/>
            <person name="Negre B."/>
            <person name="Newfeld S."/>
            <person name="Nielsen R."/>
            <person name="Noor M.A."/>
            <person name="O'Grady P."/>
            <person name="Pachter L."/>
            <person name="Papaceit M."/>
            <person name="Parisi M.J."/>
            <person name="Parisi M."/>
            <person name="Parts L."/>
            <person name="Pedersen J.S."/>
            <person name="Pesole G."/>
            <person name="Phillippy A.M."/>
            <person name="Ponting C.P."/>
            <person name="Pop M."/>
            <person name="Porcelli D."/>
            <person name="Powell J.R."/>
            <person name="Prohaska S."/>
            <person name="Pruitt K."/>
            <person name="Puig M."/>
            <person name="Quesneville H."/>
            <person name="Ram K.R."/>
            <person name="Rand D."/>
            <person name="Rasmussen M.D."/>
            <person name="Reed L.K."/>
            <person name="Reenan R."/>
            <person name="Reily A."/>
            <person name="Remington K.A."/>
            <person name="Rieger T.T."/>
            <person name="Ritchie M.G."/>
            <person name="Robin C."/>
            <person name="Rogers Y.H."/>
            <person name="Rohde C."/>
            <person name="Rozas J."/>
            <person name="Rubenfield M.J."/>
            <person name="Ruiz A."/>
            <person name="Russo S."/>
            <person name="Salzberg S.L."/>
            <person name="Sanchez-Gracia A."/>
            <person name="Saranga D.J."/>
            <person name="Sato H."/>
            <person name="Schaeffer S.W."/>
            <person name="Schatz M.C."/>
            <person name="Schlenke T."/>
            <person name="Schwartz R."/>
            <person name="Segarra C."/>
            <person name="Singh R.S."/>
            <person name="Sirot L."/>
            <person name="Sirota M."/>
            <person name="Sisneros N.B."/>
            <person name="Smith C.D."/>
            <person name="Smith T.F."/>
            <person name="Spieth J."/>
            <person name="Stage D.E."/>
            <person name="Stark A."/>
            <person name="Stephan W."/>
            <person name="Strausberg R.L."/>
            <person name="Strempel S."/>
            <person name="Sturgill D."/>
            <person name="Sutton G."/>
            <person name="Sutton G.G."/>
            <person name="Tao W."/>
            <person name="Teichmann S."/>
            <person name="Tobari Y.N."/>
            <person name="Tomimura Y."/>
            <person name="Tsolas J.M."/>
            <person name="Valente V.L."/>
            <person name="Venter E."/>
            <person name="Venter J.C."/>
            <person name="Vicario S."/>
            <person name="Vieira F.G."/>
            <person name="Vilella A.J."/>
            <person name="Villasante A."/>
            <person name="Walenz B."/>
            <person name="Wang J."/>
            <person name="Wasserman M."/>
            <person name="Watts T."/>
            <person name="Wilson D."/>
            <person name="Wilson R.K."/>
            <person name="Wing R.A."/>
            <person name="Wolfner M.F."/>
            <person name="Wong A."/>
            <person name="Wong G.K."/>
            <person name="Wu C.I."/>
            <person name="Wu G."/>
            <person name="Yamamoto D."/>
            <person name="Yang H.P."/>
            <person name="Yang S.P."/>
            <person name="Yorke J.A."/>
            <person name="Yoshida K."/>
            <person name="Zdobnov E."/>
            <person name="Zhang P."/>
            <person name="Zhang Y."/>
            <person name="Zimin A.V."/>
            <person name="Baldwin J."/>
            <person name="Abdouelleil A."/>
            <person name="Abdulkadir J."/>
            <person name="Abebe A."/>
            <person name="Abera B."/>
            <person name="Abreu J."/>
            <person name="Acer S.C."/>
            <person name="Aftuck L."/>
            <person name="Alexander A."/>
            <person name="An P."/>
            <person name="Anderson E."/>
            <person name="Anderson S."/>
            <person name="Arachi H."/>
            <person name="Azer M."/>
            <person name="Bachantsang P."/>
            <person name="Barry A."/>
            <person name="Bayul T."/>
            <person name="Berlin A."/>
            <person name="Bessette D."/>
            <person name="Bloom T."/>
            <person name="Blye J."/>
            <person name="Boguslavskiy L."/>
            <person name="Bonnet C."/>
            <person name="Boukhgalter B."/>
            <person name="Bourzgui I."/>
            <person name="Brown A."/>
            <person name="Cahill P."/>
            <person name="Channer S."/>
            <person name="Cheshatsang Y."/>
            <person name="Chuda L."/>
            <person name="Citroen M."/>
            <person name="Collymore A."/>
            <person name="Cooke P."/>
            <person name="Costello M."/>
            <person name="D'Aco K."/>
            <person name="Daza R."/>
            <person name="De Haan G."/>
            <person name="DeGray S."/>
            <person name="DeMaso C."/>
            <person name="Dhargay N."/>
            <person name="Dooley K."/>
            <person name="Dooley E."/>
            <person name="Doricent M."/>
            <person name="Dorje P."/>
            <person name="Dorjee K."/>
            <person name="Dupes A."/>
            <person name="Elong R."/>
            <person name="Falk J."/>
            <person name="Farina A."/>
            <person name="Faro S."/>
            <person name="Ferguson D."/>
            <person name="Fisher S."/>
            <person name="Foley C.D."/>
            <person name="Franke A."/>
            <person name="Friedrich D."/>
            <person name="Gadbois L."/>
            <person name="Gearin G."/>
            <person name="Gearin C.R."/>
            <person name="Giannoukos G."/>
            <person name="Goode T."/>
            <person name="Graham J."/>
            <person name="Grandbois E."/>
            <person name="Grewal S."/>
            <person name="Gyaltsen K."/>
            <person name="Hafez N."/>
            <person name="Hagos B."/>
            <person name="Hall J."/>
            <person name="Henson C."/>
            <person name="Hollinger A."/>
            <person name="Honan T."/>
            <person name="Huard M.D."/>
            <person name="Hughes L."/>
            <person name="Hurhula B."/>
            <person name="Husby M.E."/>
            <person name="Kamat A."/>
            <person name="Kanga B."/>
            <person name="Kashin S."/>
            <person name="Khazanovich D."/>
            <person name="Kisner P."/>
            <person name="Lance K."/>
            <person name="Lara M."/>
            <person name="Lee W."/>
            <person name="Lennon N."/>
            <person name="Letendre F."/>
            <person name="LeVine R."/>
            <person name="Lipovsky A."/>
            <person name="Liu X."/>
            <person name="Liu J."/>
            <person name="Liu S."/>
            <person name="Lokyitsang T."/>
            <person name="Lokyitsang Y."/>
            <person name="Lubonja R."/>
            <person name="Lui A."/>
            <person name="MacDonald P."/>
            <person name="Magnisalis V."/>
            <person name="Maru K."/>
            <person name="Matthews C."/>
            <person name="McCusker W."/>
            <person name="McDonough S."/>
            <person name="Mehta T."/>
            <person name="Meldrim J."/>
            <person name="Meneus L."/>
            <person name="Mihai O."/>
            <person name="Mihalev A."/>
            <person name="Mihova T."/>
            <person name="Mittelman R."/>
            <person name="Mlenga V."/>
            <person name="Montmayeur A."/>
            <person name="Mulrain L."/>
            <person name="Navidi A."/>
            <person name="Naylor J."/>
            <person name="Negash T."/>
            <person name="Nguyen T."/>
            <person name="Nguyen N."/>
            <person name="Nicol R."/>
            <person name="Norbu C."/>
            <person name="Norbu N."/>
            <person name="Novod N."/>
            <person name="O'Neill B."/>
            <person name="Osman S."/>
            <person name="Markiewicz E."/>
            <person name="Oyono O.L."/>
            <person name="Patti C."/>
            <person name="Phunkhang P."/>
            <person name="Pierre F."/>
            <person name="Priest M."/>
            <person name="Raghuraman S."/>
            <person name="Rege F."/>
            <person name="Reyes R."/>
            <person name="Rise C."/>
            <person name="Rogov P."/>
            <person name="Ross K."/>
            <person name="Ryan E."/>
            <person name="Settipalli S."/>
            <person name="Shea T."/>
            <person name="Sherpa N."/>
            <person name="Shi L."/>
            <person name="Shih D."/>
            <person name="Sparrow T."/>
            <person name="Spaulding J."/>
            <person name="Stalker J."/>
            <person name="Stange-Thomann N."/>
            <person name="Stavropoulos S."/>
            <person name="Stone C."/>
            <person name="Strader C."/>
            <person name="Tesfaye S."/>
            <person name="Thomson T."/>
            <person name="Thoulutsang Y."/>
            <person name="Thoulutsang D."/>
            <person name="Topham K."/>
            <person name="Topping I."/>
            <person name="Tsamla T."/>
            <person name="Vassiliev H."/>
            <person name="Vo A."/>
            <person name="Wangchuk T."/>
            <person name="Wangdi T."/>
            <person name="Weiand M."/>
            <person name="Wilkinson J."/>
            <person name="Wilson A."/>
            <person name="Yadav S."/>
            <person name="Young G."/>
            <person name="Yu Q."/>
            <person name="Zembek L."/>
            <person name="Zhong D."/>
            <person name="Zimmer A."/>
            <person name="Zwirko Z."/>
            <person name="Jaffe D.B."/>
            <person name="Alvarez P."/>
            <person name="Brockman W."/>
            <person name="Butler J."/>
            <person name="Chin C."/>
            <person name="Gnerre S."/>
            <person name="Grabherr M."/>
            <person name="Kleber M."/>
            <person name="Mauceli E."/>
            <person name="MacCallum I."/>
        </authorList>
    </citation>
    <scope>NUCLEOTIDE SEQUENCE [LARGE SCALE GENOMIC DNA]</scope>
    <source>
        <strain evidence="10">Tucson 15287-2541.00</strain>
    </source>
</reference>
<evidence type="ECO:0000256" key="5">
    <source>
        <dbReference type="PROSITE-ProRule" id="PRU00520"/>
    </source>
</evidence>
<protein>
    <recommendedName>
        <fullName evidence="2 5">Acylphosphatase</fullName>
        <ecNumber evidence="2 5">3.6.1.7</ecNumber>
    </recommendedName>
</protein>
<dbReference type="InterPro" id="IPR020456">
    <property type="entry name" value="Acylphosphatase"/>
</dbReference>
<dbReference type="HOGENOM" id="CLU_141932_0_1_1"/>
<gene>
    <name evidence="9" type="primary">Dgri\GH22670</name>
    <name evidence="9" type="ORF">Dgri_GH22670</name>
</gene>
<evidence type="ECO:0000313" key="10">
    <source>
        <dbReference type="Proteomes" id="UP000001070"/>
    </source>
</evidence>
<dbReference type="EC" id="3.6.1.7" evidence="2 5"/>
<evidence type="ECO:0000256" key="3">
    <source>
        <dbReference type="ARBA" id="ARBA00022801"/>
    </source>
</evidence>
<dbReference type="EMBL" id="CH916375">
    <property type="protein sequence ID" value="EDV98448.1"/>
    <property type="molecule type" value="Genomic_DNA"/>
</dbReference>
<dbReference type="Pfam" id="PF00708">
    <property type="entry name" value="Acylphosphatase"/>
    <property type="match status" value="1"/>
</dbReference>
<dbReference type="PROSITE" id="PS00151">
    <property type="entry name" value="ACYLPHOSPHATASE_2"/>
    <property type="match status" value="1"/>
</dbReference>
<keyword evidence="3 5" id="KW-0378">Hydrolase</keyword>
<accession>B4JVI0</accession>
<dbReference type="KEGG" id="dgr:6568821"/>
<dbReference type="InterPro" id="IPR001792">
    <property type="entry name" value="Acylphosphatase-like_dom"/>
</dbReference>
<feature type="active site" evidence="5">
    <location>
        <position position="28"/>
    </location>
</feature>
<dbReference type="FunCoup" id="B4JVI0">
    <property type="interactions" value="49"/>
</dbReference>
<dbReference type="Proteomes" id="UP000001070">
    <property type="component" value="Unassembled WGS sequence"/>
</dbReference>
<dbReference type="InParanoid" id="B4JVI0"/>
<comment type="catalytic activity">
    <reaction evidence="4 5 6">
        <text>an acyl phosphate + H2O = a carboxylate + phosphate + H(+)</text>
        <dbReference type="Rhea" id="RHEA:14965"/>
        <dbReference type="ChEBI" id="CHEBI:15377"/>
        <dbReference type="ChEBI" id="CHEBI:15378"/>
        <dbReference type="ChEBI" id="CHEBI:29067"/>
        <dbReference type="ChEBI" id="CHEBI:43474"/>
        <dbReference type="ChEBI" id="CHEBI:59918"/>
        <dbReference type="EC" id="3.6.1.7"/>
    </reaction>
</comment>
<dbReference type="PRINTS" id="PR00112">
    <property type="entry name" value="ACYLPHPHTASE"/>
</dbReference>
<dbReference type="GO" id="GO:0003998">
    <property type="term" value="F:acylphosphatase activity"/>
    <property type="evidence" value="ECO:0007669"/>
    <property type="project" value="UniProtKB-EC"/>
</dbReference>
<dbReference type="AlphaFoldDB" id="B4JVI0"/>
<evidence type="ECO:0000256" key="7">
    <source>
        <dbReference type="RuleBase" id="RU004168"/>
    </source>
</evidence>
<dbReference type="PhylomeDB" id="B4JVI0"/>
<dbReference type="InterPro" id="IPR036046">
    <property type="entry name" value="Acylphosphatase-like_dom_sf"/>
</dbReference>
<dbReference type="SMR" id="B4JVI0"/>
<organism evidence="10">
    <name type="scientific">Drosophila grimshawi</name>
    <name type="common">Hawaiian fruit fly</name>
    <name type="synonym">Idiomyia grimshawi</name>
    <dbReference type="NCBI Taxonomy" id="7222"/>
    <lineage>
        <taxon>Eukaryota</taxon>
        <taxon>Metazoa</taxon>
        <taxon>Ecdysozoa</taxon>
        <taxon>Arthropoda</taxon>
        <taxon>Hexapoda</taxon>
        <taxon>Insecta</taxon>
        <taxon>Pterygota</taxon>
        <taxon>Neoptera</taxon>
        <taxon>Endopterygota</taxon>
        <taxon>Diptera</taxon>
        <taxon>Brachycera</taxon>
        <taxon>Muscomorpha</taxon>
        <taxon>Ephydroidea</taxon>
        <taxon>Drosophilidae</taxon>
        <taxon>Drosophila</taxon>
        <taxon>Hawaiian Drosophila</taxon>
    </lineage>
</organism>
<evidence type="ECO:0000259" key="8">
    <source>
        <dbReference type="PROSITE" id="PS51160"/>
    </source>
</evidence>
<dbReference type="OMA" id="NQVRGWV"/>
<dbReference type="OrthoDB" id="7961613at2759"/>
<evidence type="ECO:0000313" key="9">
    <source>
        <dbReference type="EMBL" id="EDV98448.1"/>
    </source>
</evidence>
<dbReference type="eggNOG" id="KOG3360">
    <property type="taxonomic scope" value="Eukaryota"/>
</dbReference>
<feature type="domain" description="Acylphosphatase-like" evidence="8">
    <location>
        <begin position="13"/>
        <end position="103"/>
    </location>
</feature>
<dbReference type="PANTHER" id="PTHR10029:SF3">
    <property type="entry name" value="ACYLPHOSPHATASE-RELATED"/>
    <property type="match status" value="1"/>
</dbReference>
<dbReference type="PROSITE" id="PS00150">
    <property type="entry name" value="ACYLPHOSPHATASE_1"/>
    <property type="match status" value="1"/>
</dbReference>
<keyword evidence="10" id="KW-1185">Reference proteome</keyword>
<dbReference type="Gene3D" id="3.30.70.100">
    <property type="match status" value="1"/>
</dbReference>
<dbReference type="STRING" id="7222.B4JVI0"/>
<evidence type="ECO:0000256" key="2">
    <source>
        <dbReference type="ARBA" id="ARBA00012150"/>
    </source>
</evidence>
<dbReference type="InterPro" id="IPR017968">
    <property type="entry name" value="Acylphosphatase_CS"/>
</dbReference>
<proteinExistence type="inferred from homology"/>
<feature type="active site" evidence="5">
    <location>
        <position position="46"/>
    </location>
</feature>